<keyword evidence="2" id="KW-1185">Reference proteome</keyword>
<dbReference type="AlphaFoldDB" id="A0A9P5Y0J3"/>
<evidence type="ECO:0000313" key="2">
    <source>
        <dbReference type="Proteomes" id="UP000807353"/>
    </source>
</evidence>
<evidence type="ECO:0000313" key="1">
    <source>
        <dbReference type="EMBL" id="KAF9459091.1"/>
    </source>
</evidence>
<proteinExistence type="predicted"/>
<dbReference type="EMBL" id="MU150324">
    <property type="protein sequence ID" value="KAF9459091.1"/>
    <property type="molecule type" value="Genomic_DNA"/>
</dbReference>
<gene>
    <name evidence="1" type="ORF">BDZ94DRAFT_1269149</name>
</gene>
<reference evidence="1" key="1">
    <citation type="submission" date="2020-11" db="EMBL/GenBank/DDBJ databases">
        <authorList>
            <consortium name="DOE Joint Genome Institute"/>
            <person name="Ahrendt S."/>
            <person name="Riley R."/>
            <person name="Andreopoulos W."/>
            <person name="Labutti K."/>
            <person name="Pangilinan J."/>
            <person name="Ruiz-Duenas F.J."/>
            <person name="Barrasa J.M."/>
            <person name="Sanchez-Garcia M."/>
            <person name="Camarero S."/>
            <person name="Miyauchi S."/>
            <person name="Serrano A."/>
            <person name="Linde D."/>
            <person name="Babiker R."/>
            <person name="Drula E."/>
            <person name="Ayuso-Fernandez I."/>
            <person name="Pacheco R."/>
            <person name="Padilla G."/>
            <person name="Ferreira P."/>
            <person name="Barriuso J."/>
            <person name="Kellner H."/>
            <person name="Castanera R."/>
            <person name="Alfaro M."/>
            <person name="Ramirez L."/>
            <person name="Pisabarro A.G."/>
            <person name="Kuo A."/>
            <person name="Tritt A."/>
            <person name="Lipzen A."/>
            <person name="He G."/>
            <person name="Yan M."/>
            <person name="Ng V."/>
            <person name="Cullen D."/>
            <person name="Martin F."/>
            <person name="Rosso M.-N."/>
            <person name="Henrissat B."/>
            <person name="Hibbett D."/>
            <person name="Martinez A.T."/>
            <person name="Grigoriev I.V."/>
        </authorList>
    </citation>
    <scope>NUCLEOTIDE SEQUENCE</scope>
    <source>
        <strain evidence="1">CBS 247.69</strain>
    </source>
</reference>
<organism evidence="1 2">
    <name type="scientific">Collybia nuda</name>
    <dbReference type="NCBI Taxonomy" id="64659"/>
    <lineage>
        <taxon>Eukaryota</taxon>
        <taxon>Fungi</taxon>
        <taxon>Dikarya</taxon>
        <taxon>Basidiomycota</taxon>
        <taxon>Agaricomycotina</taxon>
        <taxon>Agaricomycetes</taxon>
        <taxon>Agaricomycetidae</taxon>
        <taxon>Agaricales</taxon>
        <taxon>Tricholomatineae</taxon>
        <taxon>Clitocybaceae</taxon>
        <taxon>Collybia</taxon>
    </lineage>
</organism>
<comment type="caution">
    <text evidence="1">The sequence shown here is derived from an EMBL/GenBank/DDBJ whole genome shotgun (WGS) entry which is preliminary data.</text>
</comment>
<dbReference type="Proteomes" id="UP000807353">
    <property type="component" value="Unassembled WGS sequence"/>
</dbReference>
<name>A0A9P5Y0J3_9AGAR</name>
<accession>A0A9P5Y0J3</accession>
<sequence>MSTRLTSPPIRSRICIMLVRISSGLVPRVKNYLGHRCRLVQTTHVHVQAPAFSIFVHH</sequence>
<protein>
    <submittedName>
        <fullName evidence="1">Uncharacterized protein</fullName>
    </submittedName>
</protein>